<organism evidence="1 2">
    <name type="scientific">Bemisia tabaci</name>
    <name type="common">Sweetpotato whitefly</name>
    <name type="synonym">Aleurodes tabaci</name>
    <dbReference type="NCBI Taxonomy" id="7038"/>
    <lineage>
        <taxon>Eukaryota</taxon>
        <taxon>Metazoa</taxon>
        <taxon>Ecdysozoa</taxon>
        <taxon>Arthropoda</taxon>
        <taxon>Hexapoda</taxon>
        <taxon>Insecta</taxon>
        <taxon>Pterygota</taxon>
        <taxon>Neoptera</taxon>
        <taxon>Paraneoptera</taxon>
        <taxon>Hemiptera</taxon>
        <taxon>Sternorrhyncha</taxon>
        <taxon>Aleyrodoidea</taxon>
        <taxon>Aleyrodidae</taxon>
        <taxon>Aleyrodinae</taxon>
        <taxon>Bemisia</taxon>
    </lineage>
</organism>
<gene>
    <name evidence="1" type="ORF">BEMITA_LOCUS11810</name>
</gene>
<name>A0A9P0F988_BEMTA</name>
<protein>
    <submittedName>
        <fullName evidence="1">Uncharacterized protein</fullName>
    </submittedName>
</protein>
<proteinExistence type="predicted"/>
<accession>A0A9P0F988</accession>
<dbReference type="Proteomes" id="UP001152759">
    <property type="component" value="Chromosome 7"/>
</dbReference>
<dbReference type="AlphaFoldDB" id="A0A9P0F988"/>
<reference evidence="1" key="1">
    <citation type="submission" date="2021-12" db="EMBL/GenBank/DDBJ databases">
        <authorList>
            <person name="King R."/>
        </authorList>
    </citation>
    <scope>NUCLEOTIDE SEQUENCE</scope>
</reference>
<evidence type="ECO:0000313" key="1">
    <source>
        <dbReference type="EMBL" id="CAH0393403.1"/>
    </source>
</evidence>
<keyword evidence="2" id="KW-1185">Reference proteome</keyword>
<evidence type="ECO:0000313" key="2">
    <source>
        <dbReference type="Proteomes" id="UP001152759"/>
    </source>
</evidence>
<sequence>MVVLEPVTQEAVSAAAAAAAAAAVGLLDHPHPHHAHAQHPAVAPVPQETSAASAVSPVVSARSSMKILPKRFINLHQWLTPICPKQLKESLVKSGMVLGTYIAYMVPRAGPLKHLNDDKLRKRVANSRMAVANSGPRSPTTEGTGTLIRHRISETEAFGRPAWHTLLTVQLSFNLFRIDSCSNFQRIFARLDNANVWPSFHPLRSRPESWRKSCPLVKSGGMKWFIHNPR</sequence>
<dbReference type="EMBL" id="OU963868">
    <property type="protein sequence ID" value="CAH0393403.1"/>
    <property type="molecule type" value="Genomic_DNA"/>
</dbReference>